<dbReference type="Pfam" id="PF00069">
    <property type="entry name" value="Pkinase"/>
    <property type="match status" value="1"/>
</dbReference>
<reference evidence="13" key="2">
    <citation type="submission" date="2025-08" db="UniProtKB">
        <authorList>
            <consortium name="Ensembl"/>
        </authorList>
    </citation>
    <scope>IDENTIFICATION</scope>
</reference>
<dbReference type="InterPro" id="IPR011009">
    <property type="entry name" value="Kinase-like_dom_sf"/>
</dbReference>
<dbReference type="InterPro" id="IPR008352">
    <property type="entry name" value="MAPK_HOG-like"/>
</dbReference>
<evidence type="ECO:0000256" key="4">
    <source>
        <dbReference type="ARBA" id="ARBA00022527"/>
    </source>
</evidence>
<evidence type="ECO:0000256" key="8">
    <source>
        <dbReference type="ARBA" id="ARBA00022777"/>
    </source>
</evidence>
<protein>
    <recommendedName>
        <fullName evidence="3">mitogen-activated protein kinase</fullName>
        <ecNumber evidence="3">2.7.11.24</ecNumber>
    </recommendedName>
</protein>
<dbReference type="GO" id="GO:0005524">
    <property type="term" value="F:ATP binding"/>
    <property type="evidence" value="ECO:0007669"/>
    <property type="project" value="UniProtKB-UniRule"/>
</dbReference>
<dbReference type="InterPro" id="IPR050117">
    <property type="entry name" value="MAPK"/>
</dbReference>
<keyword evidence="6" id="KW-0808">Transferase</keyword>
<organism evidence="13 14">
    <name type="scientific">Scleropages formosus</name>
    <name type="common">Asian bonytongue</name>
    <name type="synonym">Osteoglossum formosum</name>
    <dbReference type="NCBI Taxonomy" id="113540"/>
    <lineage>
        <taxon>Eukaryota</taxon>
        <taxon>Metazoa</taxon>
        <taxon>Chordata</taxon>
        <taxon>Craniata</taxon>
        <taxon>Vertebrata</taxon>
        <taxon>Euteleostomi</taxon>
        <taxon>Actinopterygii</taxon>
        <taxon>Neopterygii</taxon>
        <taxon>Teleostei</taxon>
        <taxon>Osteoglossocephala</taxon>
        <taxon>Osteoglossomorpha</taxon>
        <taxon>Osteoglossiformes</taxon>
        <taxon>Osteoglossidae</taxon>
        <taxon>Scleropages</taxon>
    </lineage>
</organism>
<feature type="binding site" evidence="11">
    <location>
        <position position="55"/>
    </location>
    <ligand>
        <name>ATP</name>
        <dbReference type="ChEBI" id="CHEBI:30616"/>
    </ligand>
</feature>
<keyword evidence="9 11" id="KW-0067">ATP-binding</keyword>
<feature type="domain" description="Protein kinase" evidence="12">
    <location>
        <begin position="25"/>
        <end position="292"/>
    </location>
</feature>
<evidence type="ECO:0000313" key="13">
    <source>
        <dbReference type="Ensembl" id="ENSSFOP00015024928.2"/>
    </source>
</evidence>
<comment type="similarity">
    <text evidence="2">Belongs to the protein kinase superfamily. CMGC Ser/Thr protein kinase family. MAP kinase subfamily.</text>
</comment>
<evidence type="ECO:0000256" key="1">
    <source>
        <dbReference type="ARBA" id="ARBA00001946"/>
    </source>
</evidence>
<dbReference type="Gene3D" id="3.30.200.20">
    <property type="entry name" value="Phosphorylase Kinase, domain 1"/>
    <property type="match status" value="2"/>
</dbReference>
<dbReference type="InterPro" id="IPR000719">
    <property type="entry name" value="Prot_kinase_dom"/>
</dbReference>
<dbReference type="EC" id="2.7.11.24" evidence="3"/>
<dbReference type="InterPro" id="IPR017441">
    <property type="entry name" value="Protein_kinase_ATP_BS"/>
</dbReference>
<keyword evidence="14" id="KW-1185">Reference proteome</keyword>
<dbReference type="PROSITE" id="PS50011">
    <property type="entry name" value="PROTEIN_KINASE_DOM"/>
    <property type="match status" value="1"/>
</dbReference>
<evidence type="ECO:0000256" key="6">
    <source>
        <dbReference type="ARBA" id="ARBA00022679"/>
    </source>
</evidence>
<evidence type="ECO:0000256" key="9">
    <source>
        <dbReference type="ARBA" id="ARBA00022840"/>
    </source>
</evidence>
<name>A0A8C9S3G4_SCLFO</name>
<keyword evidence="7 11" id="KW-0547">Nucleotide-binding</keyword>
<dbReference type="PROSITE" id="PS00107">
    <property type="entry name" value="PROTEIN_KINASE_ATP"/>
    <property type="match status" value="1"/>
</dbReference>
<evidence type="ECO:0000313" key="14">
    <source>
        <dbReference type="Proteomes" id="UP000694397"/>
    </source>
</evidence>
<dbReference type="GeneTree" id="ENSGT00940000166426"/>
<dbReference type="GO" id="GO:0004707">
    <property type="term" value="F:MAP kinase activity"/>
    <property type="evidence" value="ECO:0007669"/>
    <property type="project" value="UniProtKB-EC"/>
</dbReference>
<dbReference type="AlphaFoldDB" id="A0A8C9S3G4"/>
<evidence type="ECO:0000259" key="12">
    <source>
        <dbReference type="PROSITE" id="PS50011"/>
    </source>
</evidence>
<dbReference type="PANTHER" id="PTHR24055">
    <property type="entry name" value="MITOGEN-ACTIVATED PROTEIN KINASE"/>
    <property type="match status" value="1"/>
</dbReference>
<accession>A0A8C9S3G4</accession>
<comment type="cofactor">
    <cofactor evidence="1">
        <name>Mg(2+)</name>
        <dbReference type="ChEBI" id="CHEBI:18420"/>
    </cofactor>
</comment>
<evidence type="ECO:0000256" key="7">
    <source>
        <dbReference type="ARBA" id="ARBA00022741"/>
    </source>
</evidence>
<evidence type="ECO:0000256" key="3">
    <source>
        <dbReference type="ARBA" id="ARBA00012411"/>
    </source>
</evidence>
<keyword evidence="4" id="KW-0723">Serine/threonine-protein kinase</keyword>
<evidence type="ECO:0000256" key="11">
    <source>
        <dbReference type="PROSITE-ProRule" id="PRU10141"/>
    </source>
</evidence>
<gene>
    <name evidence="13" type="primary">zgc:171775</name>
</gene>
<dbReference type="FunFam" id="3.30.200.20:FF:000769">
    <property type="entry name" value="Mitogen-activated protein kinase 14"/>
    <property type="match status" value="1"/>
</dbReference>
<keyword evidence="8" id="KW-0418">Kinase</keyword>
<reference evidence="13 14" key="1">
    <citation type="submission" date="2019-04" db="EMBL/GenBank/DDBJ databases">
        <authorList>
            <consortium name="Wellcome Sanger Institute Data Sharing"/>
        </authorList>
    </citation>
    <scope>NUCLEOTIDE SEQUENCE [LARGE SCALE GENOMIC DNA]</scope>
</reference>
<reference evidence="13" key="3">
    <citation type="submission" date="2025-09" db="UniProtKB">
        <authorList>
            <consortium name="Ensembl"/>
        </authorList>
    </citation>
    <scope>IDENTIFICATION</scope>
</reference>
<evidence type="ECO:0000256" key="10">
    <source>
        <dbReference type="ARBA" id="ARBA00023016"/>
    </source>
</evidence>
<proteinExistence type="inferred from homology"/>
<dbReference type="SUPFAM" id="SSF56112">
    <property type="entry name" value="Protein kinase-like (PK-like)"/>
    <property type="match status" value="1"/>
</dbReference>
<dbReference type="PRINTS" id="PR01773">
    <property type="entry name" value="P38MAPKINASE"/>
</dbReference>
<dbReference type="Proteomes" id="UP000694397">
    <property type="component" value="Chromosome 19"/>
</dbReference>
<keyword evidence="5" id="KW-0597">Phosphoprotein</keyword>
<dbReference type="Ensembl" id="ENSSFOT00015025202.2">
    <property type="protein sequence ID" value="ENSSFOP00015024928.2"/>
    <property type="gene ID" value="ENSSFOG00015015935.2"/>
</dbReference>
<evidence type="ECO:0000256" key="2">
    <source>
        <dbReference type="ARBA" id="ARBA00008832"/>
    </source>
</evidence>
<keyword evidence="10" id="KW-0346">Stress response</keyword>
<dbReference type="Gene3D" id="1.10.510.10">
    <property type="entry name" value="Transferase(Phosphotransferase) domain 1"/>
    <property type="match status" value="2"/>
</dbReference>
<evidence type="ECO:0000256" key="5">
    <source>
        <dbReference type="ARBA" id="ARBA00022553"/>
    </source>
</evidence>
<sequence length="341" mass="39400">MAFREKRGFHSLEVNKTMWEVPDRYTALKQVGSGAYGTVCSAIDQKTKEKVAIKKLHRPFQSLIHAKRAYRELRLLRHIQHDNVICLLDVFTPDSSIENFQTFYIVMPFVAQDLGHIMKKRRLTDRIITYLFYQILRGLKYIHSAGIIHRVCICFPFPLSVCLNLFQILDFGLARHTESEMTGYVVTRWYRAPEVIFNWMHYSQTGEETHCGIDQLQKILSVTGTPAPSLVQKMQSKDARSYVESLPIQKKKNFKDVFPSMDRKAVALLEAMLLLDPEKRVTAKEGLSHPYLSEFHDPESEPESPPYDDSFESMELVVGEWKSECTWTIFASAKPSITSLR</sequence>